<evidence type="ECO:0000256" key="9">
    <source>
        <dbReference type="PIRSR" id="PIRSR602081-2"/>
    </source>
</evidence>
<keyword evidence="6 10" id="KW-0157">Chromophore</keyword>
<dbReference type="EC" id="4.1.99.3" evidence="2"/>
<dbReference type="eggNOG" id="COG0415">
    <property type="taxonomic scope" value="Bacteria"/>
</dbReference>
<keyword evidence="13" id="KW-1185">Reference proteome</keyword>
<feature type="binding site" evidence="8">
    <location>
        <position position="251"/>
    </location>
    <ligand>
        <name>FAD</name>
        <dbReference type="ChEBI" id="CHEBI:57692"/>
    </ligand>
</feature>
<dbReference type="Gene3D" id="3.40.50.620">
    <property type="entry name" value="HUPs"/>
    <property type="match status" value="1"/>
</dbReference>
<feature type="binding site" evidence="8">
    <location>
        <begin position="213"/>
        <end position="217"/>
    </location>
    <ligand>
        <name>FAD</name>
        <dbReference type="ChEBI" id="CHEBI:57692"/>
    </ligand>
</feature>
<evidence type="ECO:0000256" key="1">
    <source>
        <dbReference type="ARBA" id="ARBA00001932"/>
    </source>
</evidence>
<feature type="site" description="Electron transfer via tryptophanyl radical" evidence="9">
    <location>
        <position position="285"/>
    </location>
</feature>
<evidence type="ECO:0000256" key="10">
    <source>
        <dbReference type="RuleBase" id="RU004182"/>
    </source>
</evidence>
<feature type="site" description="Electron transfer via tryptophanyl radical" evidence="9">
    <location>
        <position position="338"/>
    </location>
</feature>
<keyword evidence="4 8" id="KW-0285">Flavoprotein</keyword>
<dbReference type="GO" id="GO:0003677">
    <property type="term" value="F:DNA binding"/>
    <property type="evidence" value="ECO:0007669"/>
    <property type="project" value="TreeGrafter"/>
</dbReference>
<evidence type="ECO:0000256" key="8">
    <source>
        <dbReference type="PIRSR" id="PIRSR602081-1"/>
    </source>
</evidence>
<gene>
    <name evidence="12" type="ORF">HY30_10400</name>
</gene>
<evidence type="ECO:0000313" key="12">
    <source>
        <dbReference type="EMBL" id="KCZ53901.1"/>
    </source>
</evidence>
<dbReference type="InterPro" id="IPR005101">
    <property type="entry name" value="Cryptochr/Photolyase_FAD-bd"/>
</dbReference>
<dbReference type="InterPro" id="IPR036134">
    <property type="entry name" value="Crypto/Photolyase_FAD-like_sf"/>
</dbReference>
<dbReference type="STRING" id="1280947.HY30_10400"/>
<evidence type="ECO:0000256" key="3">
    <source>
        <dbReference type="ARBA" id="ARBA00014046"/>
    </source>
</evidence>
<feature type="binding site" evidence="8">
    <location>
        <position position="200"/>
    </location>
    <ligand>
        <name>FAD</name>
        <dbReference type="ChEBI" id="CHEBI:57692"/>
    </ligand>
</feature>
<dbReference type="EMBL" id="AWFG01000085">
    <property type="protein sequence ID" value="KCZ53901.1"/>
    <property type="molecule type" value="Genomic_DNA"/>
</dbReference>
<dbReference type="GO" id="GO:0000719">
    <property type="term" value="P:photoreactive repair"/>
    <property type="evidence" value="ECO:0007669"/>
    <property type="project" value="UniProtKB-ARBA"/>
</dbReference>
<dbReference type="SUPFAM" id="SSF48173">
    <property type="entry name" value="Cryptochrome/photolyase FAD-binding domain"/>
    <property type="match status" value="1"/>
</dbReference>
<dbReference type="Pfam" id="PF00875">
    <property type="entry name" value="DNA_photolyase"/>
    <property type="match status" value="1"/>
</dbReference>
<accession>A0A062U0P1</accession>
<comment type="caution">
    <text evidence="12">The sequence shown here is derived from an EMBL/GenBank/DDBJ whole genome shotgun (WGS) entry which is preliminary data.</text>
</comment>
<dbReference type="FunFam" id="1.10.579.10:FF:000003">
    <property type="entry name" value="Deoxyribodipyrimidine photo-lyase"/>
    <property type="match status" value="1"/>
</dbReference>
<evidence type="ECO:0000256" key="2">
    <source>
        <dbReference type="ARBA" id="ARBA00013149"/>
    </source>
</evidence>
<keyword evidence="5 8" id="KW-0274">FAD</keyword>
<dbReference type="PROSITE" id="PS51645">
    <property type="entry name" value="PHR_CRY_ALPHA_BETA"/>
    <property type="match status" value="1"/>
</dbReference>
<comment type="cofactor">
    <cofactor evidence="1">
        <name>(6R)-5,10-methylene-5,6,7,8-tetrahydrofolate</name>
        <dbReference type="ChEBI" id="CHEBI:15636"/>
    </cofactor>
</comment>
<comment type="cofactor">
    <cofactor evidence="8">
        <name>FAD</name>
        <dbReference type="ChEBI" id="CHEBI:57692"/>
    </cofactor>
    <text evidence="8">Binds 1 FAD per subunit.</text>
</comment>
<dbReference type="PROSITE" id="PS00691">
    <property type="entry name" value="DNA_PHOTOLYASES_1_2"/>
    <property type="match status" value="1"/>
</dbReference>
<sequence>MKTGRPLVLLYIHDEESSGLRARGGASKWWLGKSLAEHARRIEKAGGRLTIRVGAAKDVLNDVIVETGATAVFWNRRYGGPERALDADLKTSLKQDNMDVSTFNGRLLTEPWDITTGAGTPYKVFTPYWKAMKAAYRAPDALPAPKSLSGPDIESVTLDSLGLHPTNPDWSDGLEETWSPGEAGAMDRLSDFLEGPINTYSKDRNRPDLEDGTSRLSPHLHFGEISPAQVWRAVQHGINADRFDESSAMTFLSELVWREFSYVLLYYNPDLATENYNSDFDALPWRKDSDAVKAWSEGQTGYPIVDAGMRQLWHTGYMHNRVRMIVASFLTKHLLQPWQVGEDWFWDTLVDADQAANPASWQWTAGSGADAAPYFRVFNPITQGQKFDPNGAYVRRWCPELSDLPDKFLHTPWEAGSDTLKAAGITLGKTYPKPIVDHPTARQRALDAYDTLKEKRNAA</sequence>
<dbReference type="InterPro" id="IPR018394">
    <property type="entry name" value="DNA_photolyase_1_CS_C"/>
</dbReference>
<dbReference type="GO" id="GO:0009416">
    <property type="term" value="P:response to light stimulus"/>
    <property type="evidence" value="ECO:0007669"/>
    <property type="project" value="TreeGrafter"/>
</dbReference>
<dbReference type="Gene3D" id="1.25.40.80">
    <property type="match status" value="1"/>
</dbReference>
<name>A0A062U0P1_9PROT</name>
<dbReference type="PRINTS" id="PR00147">
    <property type="entry name" value="DNAPHOTLYASE"/>
</dbReference>
<dbReference type="PATRIC" id="fig|1280947.3.peg.3535"/>
<dbReference type="GO" id="GO:0071949">
    <property type="term" value="F:FAD binding"/>
    <property type="evidence" value="ECO:0007669"/>
    <property type="project" value="TreeGrafter"/>
</dbReference>
<dbReference type="Pfam" id="PF03441">
    <property type="entry name" value="FAD_binding_7"/>
    <property type="match status" value="1"/>
</dbReference>
<evidence type="ECO:0000256" key="7">
    <source>
        <dbReference type="ARBA" id="ARBA00033999"/>
    </source>
</evidence>
<comment type="catalytic activity">
    <reaction evidence="7">
        <text>cyclobutadipyrimidine (in DNA) = 2 pyrimidine residues (in DNA).</text>
        <dbReference type="EC" id="4.1.99.3"/>
    </reaction>
</comment>
<evidence type="ECO:0000256" key="5">
    <source>
        <dbReference type="ARBA" id="ARBA00022827"/>
    </source>
</evidence>
<dbReference type="InterPro" id="IPR002081">
    <property type="entry name" value="Cryptochrome/DNA_photolyase_1"/>
</dbReference>
<dbReference type="AlphaFoldDB" id="A0A062U0P1"/>
<dbReference type="Proteomes" id="UP000027190">
    <property type="component" value="Unassembled WGS sequence"/>
</dbReference>
<evidence type="ECO:0000256" key="4">
    <source>
        <dbReference type="ARBA" id="ARBA00022630"/>
    </source>
</evidence>
<feature type="domain" description="Photolyase/cryptochrome alpha/beta" evidence="11">
    <location>
        <begin position="1"/>
        <end position="108"/>
    </location>
</feature>
<dbReference type="SUPFAM" id="SSF52425">
    <property type="entry name" value="Cryptochrome/photolyase, N-terminal domain"/>
    <property type="match status" value="1"/>
</dbReference>
<dbReference type="PROSITE" id="PS00394">
    <property type="entry name" value="DNA_PHOTOLYASES_1_1"/>
    <property type="match status" value="1"/>
</dbReference>
<proteinExistence type="inferred from homology"/>
<dbReference type="GO" id="GO:0003904">
    <property type="term" value="F:deoxyribodipyrimidine photo-lyase activity"/>
    <property type="evidence" value="ECO:0007669"/>
    <property type="project" value="UniProtKB-EC"/>
</dbReference>
<reference evidence="12 13" key="1">
    <citation type="journal article" date="2014" name="Antonie Van Leeuwenhoek">
        <title>Hyphomonas beringensis sp. nov. and Hyphomonas chukchiensis sp. nov., isolated from surface seawater of the Bering Sea and Chukchi Sea.</title>
        <authorList>
            <person name="Li C."/>
            <person name="Lai Q."/>
            <person name="Li G."/>
            <person name="Dong C."/>
            <person name="Wang J."/>
            <person name="Liao Y."/>
            <person name="Shao Z."/>
        </authorList>
    </citation>
    <scope>NUCLEOTIDE SEQUENCE [LARGE SCALE GENOMIC DNA]</scope>
    <source>
        <strain evidence="12 13">BH-BN04-4</strain>
    </source>
</reference>
<evidence type="ECO:0000313" key="13">
    <source>
        <dbReference type="Proteomes" id="UP000027190"/>
    </source>
</evidence>
<organism evidence="12 13">
    <name type="scientific">Hyphomonas chukchiensis</name>
    <dbReference type="NCBI Taxonomy" id="1280947"/>
    <lineage>
        <taxon>Bacteria</taxon>
        <taxon>Pseudomonadati</taxon>
        <taxon>Pseudomonadota</taxon>
        <taxon>Alphaproteobacteria</taxon>
        <taxon>Hyphomonadales</taxon>
        <taxon>Hyphomonadaceae</taxon>
        <taxon>Hyphomonas</taxon>
    </lineage>
</organism>
<dbReference type="InterPro" id="IPR014729">
    <property type="entry name" value="Rossmann-like_a/b/a_fold"/>
</dbReference>
<dbReference type="InterPro" id="IPR006050">
    <property type="entry name" value="DNA_photolyase_N"/>
</dbReference>
<evidence type="ECO:0000259" key="11">
    <source>
        <dbReference type="PROSITE" id="PS51645"/>
    </source>
</evidence>
<dbReference type="Gene3D" id="1.10.579.10">
    <property type="entry name" value="DNA Cyclobutane Dipyrimidine Photolyase, subunit A, domain 3"/>
    <property type="match status" value="1"/>
</dbReference>
<feature type="binding site" evidence="8">
    <location>
        <begin position="351"/>
        <end position="353"/>
    </location>
    <ligand>
        <name>FAD</name>
        <dbReference type="ChEBI" id="CHEBI:57692"/>
    </ligand>
</feature>
<dbReference type="PANTHER" id="PTHR11455:SF9">
    <property type="entry name" value="CRYPTOCHROME CIRCADIAN CLOCK 5 ISOFORM X1"/>
    <property type="match status" value="1"/>
</dbReference>
<dbReference type="PANTHER" id="PTHR11455">
    <property type="entry name" value="CRYPTOCHROME"/>
    <property type="match status" value="1"/>
</dbReference>
<dbReference type="InterPro" id="IPR036155">
    <property type="entry name" value="Crypto/Photolyase_N_sf"/>
</dbReference>
<protein>
    <recommendedName>
        <fullName evidence="3">Deoxyribodipyrimidine photo-lyase</fullName>
        <ecNumber evidence="2">4.1.99.3</ecNumber>
    </recommendedName>
</protein>
<comment type="similarity">
    <text evidence="10">Belongs to the DNA photolyase family.</text>
</comment>
<evidence type="ECO:0000256" key="6">
    <source>
        <dbReference type="ARBA" id="ARBA00022991"/>
    </source>
</evidence>
<feature type="site" description="Electron transfer via tryptophanyl radical" evidence="9">
    <location>
        <position position="361"/>
    </location>
</feature>